<dbReference type="PANTHER" id="PTHR11143">
    <property type="entry name" value="60S RIBOSOMAL PROTEIN L26 FAMILY MEMBER"/>
    <property type="match status" value="1"/>
</dbReference>
<dbReference type="EMBL" id="JAKOGI010000208">
    <property type="protein sequence ID" value="KAJ8439708.1"/>
    <property type="molecule type" value="Genomic_DNA"/>
</dbReference>
<sequence length="272" mass="30490">MKYNPRVSSSRRKSRKAHFTAPSSVRRVIMSAPLSGDLRTKYNVRSMPVRKDDEVQVVRGTYKGREGKVVQVYRKKWVIHIERITREKVNGSTVNVGIHPSKVVITKLRLDKDRKSLLDRKAKGRAAADKDKGTKFTAEDIMQSLSYWRRNLDLILRLVYVAVKTDFVLDLGLFSFSSLLKASGSENMLNRSGKRTGKTRSNPVGPGDSVNPAHPRLDRVFPGFFPFGPDFSTPSFSLLGLLWASGDCNRERTKQTLAAAVLVVATGRRPTS</sequence>
<keyword evidence="7" id="KW-1185">Reference proteome</keyword>
<evidence type="ECO:0000313" key="7">
    <source>
        <dbReference type="Proteomes" id="UP001153076"/>
    </source>
</evidence>
<feature type="domain" description="KOW" evidence="5">
    <location>
        <begin position="48"/>
        <end position="75"/>
    </location>
</feature>
<dbReference type="Pfam" id="PF00467">
    <property type="entry name" value="KOW"/>
    <property type="match status" value="1"/>
</dbReference>
<dbReference type="InterPro" id="IPR041988">
    <property type="entry name" value="Ribosomal_uL24_KOW"/>
</dbReference>
<dbReference type="GO" id="GO:0015934">
    <property type="term" value="C:large ribosomal subunit"/>
    <property type="evidence" value="ECO:0007669"/>
    <property type="project" value="InterPro"/>
</dbReference>
<dbReference type="CDD" id="cd06089">
    <property type="entry name" value="KOW_RPL26"/>
    <property type="match status" value="1"/>
</dbReference>
<dbReference type="GO" id="GO:0006412">
    <property type="term" value="P:translation"/>
    <property type="evidence" value="ECO:0007669"/>
    <property type="project" value="InterPro"/>
</dbReference>
<dbReference type="SUPFAM" id="SSF50104">
    <property type="entry name" value="Translation proteins SH3-like domain"/>
    <property type="match status" value="1"/>
</dbReference>
<dbReference type="InterPro" id="IPR008991">
    <property type="entry name" value="Translation_prot_SH3-like_sf"/>
</dbReference>
<evidence type="ECO:0000313" key="6">
    <source>
        <dbReference type="EMBL" id="KAJ8439708.1"/>
    </source>
</evidence>
<dbReference type="InterPro" id="IPR005825">
    <property type="entry name" value="Ribosomal_uL24_CS"/>
</dbReference>
<reference evidence="6" key="1">
    <citation type="submission" date="2022-04" db="EMBL/GenBank/DDBJ databases">
        <title>Carnegiea gigantea Genome sequencing and assembly v2.</title>
        <authorList>
            <person name="Copetti D."/>
            <person name="Sanderson M.J."/>
            <person name="Burquez A."/>
            <person name="Wojciechowski M.F."/>
        </authorList>
    </citation>
    <scope>NUCLEOTIDE SEQUENCE</scope>
    <source>
        <strain evidence="6">SGP5-SGP5p</strain>
        <tissue evidence="6">Aerial part</tissue>
    </source>
</reference>
<comment type="caution">
    <text evidence="6">The sequence shown here is derived from an EMBL/GenBank/DDBJ whole genome shotgun (WGS) entry which is preliminary data.</text>
</comment>
<evidence type="ECO:0000256" key="2">
    <source>
        <dbReference type="ARBA" id="ARBA00022980"/>
    </source>
</evidence>
<keyword evidence="3" id="KW-0687">Ribonucleoprotein</keyword>
<keyword evidence="2" id="KW-0689">Ribosomal protein</keyword>
<dbReference type="NCBIfam" id="TIGR01080">
    <property type="entry name" value="rplX_A_E"/>
    <property type="match status" value="1"/>
</dbReference>
<dbReference type="InterPro" id="IPR014722">
    <property type="entry name" value="Rib_uL2_dom2"/>
</dbReference>
<dbReference type="GO" id="GO:0003723">
    <property type="term" value="F:RNA binding"/>
    <property type="evidence" value="ECO:0007669"/>
    <property type="project" value="InterPro"/>
</dbReference>
<accession>A0A9Q1QES3</accession>
<protein>
    <recommendedName>
        <fullName evidence="5">KOW domain-containing protein</fullName>
    </recommendedName>
</protein>
<evidence type="ECO:0000259" key="5">
    <source>
        <dbReference type="SMART" id="SM00739"/>
    </source>
</evidence>
<feature type="region of interest" description="Disordered" evidence="4">
    <location>
        <begin position="1"/>
        <end position="20"/>
    </location>
</feature>
<dbReference type="FunFam" id="2.30.30.30:FF:000009">
    <property type="entry name" value="60S ribosomal protein L26"/>
    <property type="match status" value="1"/>
</dbReference>
<evidence type="ECO:0000256" key="4">
    <source>
        <dbReference type="SAM" id="MobiDB-lite"/>
    </source>
</evidence>
<comment type="similarity">
    <text evidence="1">Belongs to the universal ribosomal protein uL24 family.</text>
</comment>
<dbReference type="OrthoDB" id="1688503at2759"/>
<dbReference type="InterPro" id="IPR005824">
    <property type="entry name" value="KOW"/>
</dbReference>
<dbReference type="Gene3D" id="2.30.30.30">
    <property type="match status" value="1"/>
</dbReference>
<feature type="compositionally biased region" description="Basic residues" evidence="4">
    <location>
        <begin position="9"/>
        <end position="18"/>
    </location>
</feature>
<dbReference type="HAMAP" id="MF_01326_A">
    <property type="entry name" value="Ribosomal_uL24_A"/>
    <property type="match status" value="1"/>
</dbReference>
<gene>
    <name evidence="6" type="ORF">Cgig2_009532</name>
</gene>
<evidence type="ECO:0000256" key="1">
    <source>
        <dbReference type="ARBA" id="ARBA00010618"/>
    </source>
</evidence>
<dbReference type="PROSITE" id="PS01108">
    <property type="entry name" value="RIBOSOMAL_L24"/>
    <property type="match status" value="1"/>
</dbReference>
<evidence type="ECO:0000256" key="3">
    <source>
        <dbReference type="ARBA" id="ARBA00023274"/>
    </source>
</evidence>
<dbReference type="Proteomes" id="UP001153076">
    <property type="component" value="Unassembled WGS sequence"/>
</dbReference>
<dbReference type="SMART" id="SM00739">
    <property type="entry name" value="KOW"/>
    <property type="match status" value="1"/>
</dbReference>
<proteinExistence type="inferred from homology"/>
<dbReference type="Pfam" id="PF16906">
    <property type="entry name" value="Ribosomal_L26"/>
    <property type="match status" value="1"/>
</dbReference>
<name>A0A9Q1QES3_9CARY</name>
<organism evidence="6 7">
    <name type="scientific">Carnegiea gigantea</name>
    <dbReference type="NCBI Taxonomy" id="171969"/>
    <lineage>
        <taxon>Eukaryota</taxon>
        <taxon>Viridiplantae</taxon>
        <taxon>Streptophyta</taxon>
        <taxon>Embryophyta</taxon>
        <taxon>Tracheophyta</taxon>
        <taxon>Spermatophyta</taxon>
        <taxon>Magnoliopsida</taxon>
        <taxon>eudicotyledons</taxon>
        <taxon>Gunneridae</taxon>
        <taxon>Pentapetalae</taxon>
        <taxon>Caryophyllales</taxon>
        <taxon>Cactineae</taxon>
        <taxon>Cactaceae</taxon>
        <taxon>Cactoideae</taxon>
        <taxon>Echinocereeae</taxon>
        <taxon>Carnegiea</taxon>
    </lineage>
</organism>
<dbReference type="InterPro" id="IPR005756">
    <property type="entry name" value="Ribosomal_uL24_euk/arc"/>
</dbReference>
<feature type="region of interest" description="Disordered" evidence="4">
    <location>
        <begin position="187"/>
        <end position="213"/>
    </location>
</feature>
<dbReference type="AlphaFoldDB" id="A0A9Q1QES3"/>
<dbReference type="GO" id="GO:0003735">
    <property type="term" value="F:structural constituent of ribosome"/>
    <property type="evidence" value="ECO:0007669"/>
    <property type="project" value="InterPro"/>
</dbReference>